<dbReference type="PANTHER" id="PTHR21235:SF2">
    <property type="entry name" value="IMIDAZOLE GLYCEROL PHOSPHATE SYNTHASE HISHF"/>
    <property type="match status" value="1"/>
</dbReference>
<dbReference type="CDD" id="cd04731">
    <property type="entry name" value="HisF"/>
    <property type="match status" value="1"/>
</dbReference>
<evidence type="ECO:0000256" key="4">
    <source>
        <dbReference type="ARBA" id="ARBA00022962"/>
    </source>
</evidence>
<feature type="domain" description="Glutamine amidotransferase" evidence="12">
    <location>
        <begin position="66"/>
        <end position="262"/>
    </location>
</feature>
<dbReference type="NCBIfam" id="TIGR00735">
    <property type="entry name" value="hisF"/>
    <property type="match status" value="1"/>
</dbReference>
<comment type="catalytic activity">
    <reaction evidence="7 9">
        <text>5-[(5-phospho-1-deoxy-D-ribulos-1-ylimino)methylamino]-1-(5-phospho-beta-D-ribosyl)imidazole-4-carboxamide + L-glutamine = D-erythro-1-(imidazol-4-yl)glycerol 3-phosphate + 5-amino-1-(5-phospho-beta-D-ribosyl)imidazole-4-carboxamide + L-glutamate + H(+)</text>
        <dbReference type="Rhea" id="RHEA:24793"/>
        <dbReference type="ChEBI" id="CHEBI:15378"/>
        <dbReference type="ChEBI" id="CHEBI:29985"/>
        <dbReference type="ChEBI" id="CHEBI:58278"/>
        <dbReference type="ChEBI" id="CHEBI:58359"/>
        <dbReference type="ChEBI" id="CHEBI:58475"/>
        <dbReference type="ChEBI" id="CHEBI:58525"/>
        <dbReference type="EC" id="4.3.2.10"/>
    </reaction>
</comment>
<comment type="catalytic activity">
    <reaction evidence="8 9">
        <text>L-glutamine + H2O = L-glutamate + NH4(+)</text>
        <dbReference type="Rhea" id="RHEA:15889"/>
        <dbReference type="ChEBI" id="CHEBI:15377"/>
        <dbReference type="ChEBI" id="CHEBI:28938"/>
        <dbReference type="ChEBI" id="CHEBI:29985"/>
        <dbReference type="ChEBI" id="CHEBI:58359"/>
        <dbReference type="EC" id="3.5.1.2"/>
    </reaction>
</comment>
<sequence>MEAAAALTVPTMAGFSSSSPNSSFPGNSGIFLHRCVHLRKNNMRVKSSATFSIRAAASGGDNAVTLLDYGAGNVRSLRNAIRRLGFDIKDVQTPDDILKANRLIFPGVGAFAAAMNFLNEKGMAEALCDYINNDRPFLGICLGLQLLFESSEENGPVKGLGLIPGVVGRFDSSEGLRVPHIGWNSLQIEKDAGILNDVASRHVYFVHSYRAMPSDNNEEWVTATCNYGDNFIASVRRGNVNAVQFHPEKSGDVGLSILRRFLHPESSISKKPAEGKASKLAKRVIACLDVRANDKGDLVVTKGDQYDVREQTEENEVRNLGKPVELAGQYYEDGADEISFLNITGFRDFPLGDLPMLQVLRFASENVFVPLTVGGGIRDFTDANGRHYTSLEVASEYFRSGADKISIGSDAVYAAEEYLQTGVKSGRSSLEQISRVYGNQAVVVSIDPRRVYIDTPNDVPFKSVNVTNPGPNGEAYAWYQCTVNGGREGRPIGAYELAKAVQELGAGEILLNCIDCDGQGKGFDIDLVKLISDAVSIPVIASSGAGSPEHFSEVFKKTNASAALAAGIFHRKEVPVLSVKEHLLKEGIEVRM</sequence>
<dbReference type="NCBIfam" id="TIGR01855">
    <property type="entry name" value="IMP_synth_hisH"/>
    <property type="match status" value="1"/>
</dbReference>
<comment type="function">
    <text evidence="9">IGPS catalyzes the conversion of PRFAR and glutamine to IGP, AICAR and glutamate. The glutaminase domain produces the ammonia necessary for the cyclase domain to produce IGP and AICAR from PRFAR. The ammonia is channeled to the active site of the cyclase domain.</text>
</comment>
<dbReference type="SUPFAM" id="SSF52317">
    <property type="entry name" value="Class I glutamine amidotransferase-like"/>
    <property type="match status" value="1"/>
</dbReference>
<evidence type="ECO:0000256" key="8">
    <source>
        <dbReference type="ARBA" id="ARBA00049534"/>
    </source>
</evidence>
<keyword evidence="13" id="KW-1185">Reference proteome</keyword>
<dbReference type="InterPro" id="IPR011060">
    <property type="entry name" value="RibuloseP-bd_barrel"/>
</dbReference>
<evidence type="ECO:0000313" key="14">
    <source>
        <dbReference type="RefSeq" id="XP_056686583.1"/>
    </source>
</evidence>
<dbReference type="Proteomes" id="UP000813463">
    <property type="component" value="Chromosome 6"/>
</dbReference>
<dbReference type="Pfam" id="PF00977">
    <property type="entry name" value="His_biosynth"/>
    <property type="match status" value="1"/>
</dbReference>
<dbReference type="InterPro" id="IPR017926">
    <property type="entry name" value="GATASE"/>
</dbReference>
<evidence type="ECO:0000256" key="3">
    <source>
        <dbReference type="ARBA" id="ARBA00022801"/>
    </source>
</evidence>
<dbReference type="Gene3D" id="3.20.20.70">
    <property type="entry name" value="Aldolase class I"/>
    <property type="match status" value="1"/>
</dbReference>
<dbReference type="InterPro" id="IPR050064">
    <property type="entry name" value="IGPS_HisA/HisF"/>
</dbReference>
<keyword evidence="6 9" id="KW-0456">Lyase</keyword>
<keyword evidence="3 9" id="KW-0378">Hydrolase</keyword>
<comment type="similarity">
    <text evidence="10">Belongs to the HisA/HisF family.</text>
</comment>
<evidence type="ECO:0000313" key="13">
    <source>
        <dbReference type="Proteomes" id="UP000813463"/>
    </source>
</evidence>
<evidence type="ECO:0000256" key="7">
    <source>
        <dbReference type="ARBA" id="ARBA00047838"/>
    </source>
</evidence>
<evidence type="ECO:0000256" key="11">
    <source>
        <dbReference type="SAM" id="MobiDB-lite"/>
    </source>
</evidence>
<dbReference type="InterPro" id="IPR004651">
    <property type="entry name" value="HisF"/>
</dbReference>
<dbReference type="PROSITE" id="PS51273">
    <property type="entry name" value="GATASE_TYPE_1"/>
    <property type="match status" value="1"/>
</dbReference>
<dbReference type="CDD" id="cd01748">
    <property type="entry name" value="GATase1_IGP_Synthase"/>
    <property type="match status" value="1"/>
</dbReference>
<keyword evidence="2 9" id="KW-0028">Amino-acid biosynthesis</keyword>
<reference evidence="14" key="2">
    <citation type="submission" date="2025-08" db="UniProtKB">
        <authorList>
            <consortium name="RefSeq"/>
        </authorList>
    </citation>
    <scope>IDENTIFICATION</scope>
    <source>
        <tissue evidence="14">Leaf</tissue>
    </source>
</reference>
<dbReference type="Pfam" id="PF00117">
    <property type="entry name" value="GATase"/>
    <property type="match status" value="1"/>
</dbReference>
<evidence type="ECO:0000256" key="10">
    <source>
        <dbReference type="RuleBase" id="RU003657"/>
    </source>
</evidence>
<proteinExistence type="inferred from homology"/>
<dbReference type="PANTHER" id="PTHR21235">
    <property type="entry name" value="IMIDAZOLE GLYCEROL PHOSPHATE SYNTHASE SUBUNIT HISF/H IGP SYNTHASE SUBUNIT HISF/H"/>
    <property type="match status" value="1"/>
</dbReference>
<keyword evidence="4 9" id="KW-0315">Glutamine amidotransferase</keyword>
<gene>
    <name evidence="14" type="primary">LOC110788079</name>
</gene>
<dbReference type="SUPFAM" id="SSF51366">
    <property type="entry name" value="Ribulose-phoshate binding barrel"/>
    <property type="match status" value="1"/>
</dbReference>
<keyword evidence="9" id="KW-0511">Multifunctional enzyme</keyword>
<dbReference type="PIRSF" id="PIRSF036936">
    <property type="entry name" value="IGPS_HisHF"/>
    <property type="match status" value="1"/>
</dbReference>
<evidence type="ECO:0000256" key="2">
    <source>
        <dbReference type="ARBA" id="ARBA00022605"/>
    </source>
</evidence>
<feature type="region of interest" description="Disordered" evidence="11">
    <location>
        <begin position="1"/>
        <end position="22"/>
    </location>
</feature>
<dbReference type="InterPro" id="IPR029062">
    <property type="entry name" value="Class_I_gatase-like"/>
</dbReference>
<comment type="subcellular location">
    <subcellularLocation>
        <location evidence="9">Plastid</location>
        <location evidence="9">Chloroplast</location>
    </subcellularLocation>
</comment>
<evidence type="ECO:0000256" key="5">
    <source>
        <dbReference type="ARBA" id="ARBA00023102"/>
    </source>
</evidence>
<evidence type="ECO:0000256" key="9">
    <source>
        <dbReference type="PIRNR" id="PIRNR036936"/>
    </source>
</evidence>
<dbReference type="InterPro" id="IPR006062">
    <property type="entry name" value="His_biosynth"/>
</dbReference>
<dbReference type="InterPro" id="IPR014640">
    <property type="entry name" value="IGPS_HisHF"/>
</dbReference>
<comment type="similarity">
    <text evidence="9">In the C-terminal section; belongs to the HisA/HisF family.</text>
</comment>
<evidence type="ECO:0000256" key="1">
    <source>
        <dbReference type="ARBA" id="ARBA00005091"/>
    </source>
</evidence>
<name>A0ABM3QT81_SPIOL</name>
<accession>A0ABM3QT81</accession>
<dbReference type="GeneID" id="110788079"/>
<dbReference type="EC" id="3.5.1.2" evidence="9"/>
<dbReference type="InterPro" id="IPR013785">
    <property type="entry name" value="Aldolase_TIM"/>
</dbReference>
<dbReference type="InterPro" id="IPR010139">
    <property type="entry name" value="Imidazole-glycPsynth_HisH"/>
</dbReference>
<comment type="pathway">
    <text evidence="1 9">Amino-acid biosynthesis; L-histidine biosynthesis; L-histidine from 5-phospho-alpha-D-ribose 1-diphosphate: step 5/9.</text>
</comment>
<evidence type="ECO:0000256" key="6">
    <source>
        <dbReference type="ARBA" id="ARBA00023239"/>
    </source>
</evidence>
<organism evidence="13 14">
    <name type="scientific">Spinacia oleracea</name>
    <name type="common">Spinach</name>
    <dbReference type="NCBI Taxonomy" id="3562"/>
    <lineage>
        <taxon>Eukaryota</taxon>
        <taxon>Viridiplantae</taxon>
        <taxon>Streptophyta</taxon>
        <taxon>Embryophyta</taxon>
        <taxon>Tracheophyta</taxon>
        <taxon>Spermatophyta</taxon>
        <taxon>Magnoliopsida</taxon>
        <taxon>eudicotyledons</taxon>
        <taxon>Gunneridae</taxon>
        <taxon>Pentapetalae</taxon>
        <taxon>Caryophyllales</taxon>
        <taxon>Chenopodiaceae</taxon>
        <taxon>Chenopodioideae</taxon>
        <taxon>Anserineae</taxon>
        <taxon>Spinacia</taxon>
    </lineage>
</organism>
<keyword evidence="9" id="KW-0934">Plastid</keyword>
<dbReference type="Gene3D" id="3.40.50.880">
    <property type="match status" value="1"/>
</dbReference>
<reference evidence="13" key="1">
    <citation type="journal article" date="2021" name="Nat. Commun.">
        <title>Genomic analyses provide insights into spinach domestication and the genetic basis of agronomic traits.</title>
        <authorList>
            <person name="Cai X."/>
            <person name="Sun X."/>
            <person name="Xu C."/>
            <person name="Sun H."/>
            <person name="Wang X."/>
            <person name="Ge C."/>
            <person name="Zhang Z."/>
            <person name="Wang Q."/>
            <person name="Fei Z."/>
            <person name="Jiao C."/>
            <person name="Wang Q."/>
        </authorList>
    </citation>
    <scope>NUCLEOTIDE SEQUENCE [LARGE SCALE GENOMIC DNA]</scope>
    <source>
        <strain evidence="13">cv. Varoflay</strain>
    </source>
</reference>
<dbReference type="PROSITE" id="PS51274">
    <property type="entry name" value="GATASE_COBBQ"/>
    <property type="match status" value="1"/>
</dbReference>
<protein>
    <recommendedName>
        <fullName evidence="9">Imidazole glycerol phosphate synthase hisHF</fullName>
    </recommendedName>
    <domain>
        <recommendedName>
            <fullName evidence="9">Glutaminase</fullName>
            <ecNumber evidence="9">3.5.1.2</ecNumber>
        </recommendedName>
    </domain>
    <domain>
        <recommendedName>
            <fullName evidence="9">Cyclase</fullName>
        </recommendedName>
    </domain>
</protein>
<keyword evidence="5 9" id="KW-0368">Histidine biosynthesis</keyword>
<dbReference type="RefSeq" id="XP_056686583.1">
    <property type="nucleotide sequence ID" value="XM_056830605.1"/>
</dbReference>
<evidence type="ECO:0000259" key="12">
    <source>
        <dbReference type="Pfam" id="PF00117"/>
    </source>
</evidence>
<keyword evidence="9" id="KW-0150">Chloroplast</keyword>
<dbReference type="HAMAP" id="MF_00278">
    <property type="entry name" value="HisH"/>
    <property type="match status" value="1"/>
</dbReference>